<keyword evidence="5" id="KW-0863">Zinc-finger</keyword>
<dbReference type="FunFam" id="4.10.1000.30:FF:000002">
    <property type="entry name" value="Nuclear polyadenylated RNA-binding protein Nab2"/>
    <property type="match status" value="1"/>
</dbReference>
<dbReference type="FunFam" id="1.10.340.40:FF:000001">
    <property type="entry name" value="Nuclear polyadenylated RNA-binding protein nab2"/>
    <property type="match status" value="1"/>
</dbReference>
<dbReference type="Pfam" id="PF22683">
    <property type="entry name" value="Nab2-like_zf-CCCH"/>
    <property type="match status" value="1"/>
</dbReference>
<evidence type="ECO:0000256" key="4">
    <source>
        <dbReference type="ARBA" id="ARBA00022737"/>
    </source>
</evidence>
<evidence type="ECO:0000313" key="11">
    <source>
        <dbReference type="Proteomes" id="UP000664169"/>
    </source>
</evidence>
<dbReference type="Proteomes" id="UP000664169">
    <property type="component" value="Unassembled WGS sequence"/>
</dbReference>
<dbReference type="GO" id="GO:0043488">
    <property type="term" value="P:regulation of mRNA stability"/>
    <property type="evidence" value="ECO:0007669"/>
    <property type="project" value="InterPro"/>
</dbReference>
<dbReference type="EMBL" id="CAJPDQ010000001">
    <property type="protein sequence ID" value="CAF9903167.1"/>
    <property type="molecule type" value="Genomic_DNA"/>
</dbReference>
<dbReference type="InterPro" id="IPR043094">
    <property type="entry name" value="Nab2/ZC3H14_N_sf"/>
</dbReference>
<dbReference type="PANTHER" id="PTHR14738:SF29">
    <property type="entry name" value="ZINC FINGER CCCH DOMAIN-CONTAINING PROTEIN 14"/>
    <property type="match status" value="1"/>
</dbReference>
<keyword evidence="6" id="KW-0862">Zinc</keyword>
<name>A0A8H3EFS7_9LECA</name>
<feature type="compositionally biased region" description="Polar residues" evidence="8">
    <location>
        <begin position="191"/>
        <end position="202"/>
    </location>
</feature>
<dbReference type="InterPro" id="IPR055046">
    <property type="entry name" value="Nab2-like_Znf-CCCH"/>
</dbReference>
<evidence type="ECO:0000256" key="3">
    <source>
        <dbReference type="ARBA" id="ARBA00022723"/>
    </source>
</evidence>
<dbReference type="Gene3D" id="4.10.1000.30">
    <property type="match status" value="1"/>
</dbReference>
<evidence type="ECO:0000259" key="9">
    <source>
        <dbReference type="Pfam" id="PF22683"/>
    </source>
</evidence>
<organism evidence="10 11">
    <name type="scientific">Gomphillus americanus</name>
    <dbReference type="NCBI Taxonomy" id="1940652"/>
    <lineage>
        <taxon>Eukaryota</taxon>
        <taxon>Fungi</taxon>
        <taxon>Dikarya</taxon>
        <taxon>Ascomycota</taxon>
        <taxon>Pezizomycotina</taxon>
        <taxon>Lecanoromycetes</taxon>
        <taxon>OSLEUM clade</taxon>
        <taxon>Ostropomycetidae</taxon>
        <taxon>Ostropales</taxon>
        <taxon>Graphidaceae</taxon>
        <taxon>Gomphilloideae</taxon>
        <taxon>Gomphillus</taxon>
    </lineage>
</organism>
<feature type="compositionally biased region" description="Polar residues" evidence="8">
    <location>
        <begin position="274"/>
        <end position="284"/>
    </location>
</feature>
<evidence type="ECO:0000256" key="1">
    <source>
        <dbReference type="ARBA" id="ARBA00004123"/>
    </source>
</evidence>
<comment type="similarity">
    <text evidence="2">Belongs to the ZC3H14 family.</text>
</comment>
<reference evidence="10" key="1">
    <citation type="submission" date="2021-03" db="EMBL/GenBank/DDBJ databases">
        <authorList>
            <person name="Tagirdzhanova G."/>
        </authorList>
    </citation>
    <scope>NUCLEOTIDE SEQUENCE</scope>
</reference>
<gene>
    <name evidence="10" type="ORF">GOMPHAMPRED_000114</name>
</gene>
<feature type="domain" description="Nab2-like CCCH zinc finger" evidence="9">
    <location>
        <begin position="420"/>
        <end position="439"/>
    </location>
</feature>
<dbReference type="GO" id="GO:0005634">
    <property type="term" value="C:nucleus"/>
    <property type="evidence" value="ECO:0007669"/>
    <property type="project" value="UniProtKB-SubCell"/>
</dbReference>
<evidence type="ECO:0000313" key="10">
    <source>
        <dbReference type="EMBL" id="CAF9903167.1"/>
    </source>
</evidence>
<keyword evidence="7" id="KW-0539">Nucleus</keyword>
<feature type="region of interest" description="Disordered" evidence="8">
    <location>
        <begin position="256"/>
        <end position="307"/>
    </location>
</feature>
<proteinExistence type="inferred from homology"/>
<sequence length="487" mass="52578">MAVAIQAGTPLAEQLSSLVQPKLVDIGWSSGGLDDSALAEYIILMLVNGKTQDQIASELSNDLLSLPPEDTGAQDFAQWLFEQVNILTGNGPAQQEDTHAIPSFTTSDADGRGQNLMENDAEMAEAGDGMGNGNIPTGPKSMRGGRGGRGGRLAGQLNRAMDRSDVLHRVRPQGGERINTNSRLPPKGPRSGSQNRLFNNGVPTGPKAGPANRGPAGTTPGQFSQHQQAQLFNMLSQLMGGQMNGMATMNAPAINSNFRGNQGNGRPLADRINGRQQNGNTHGKQNGHRHPNQNTDGDVSMDGVENTSKELGPDTICKFNLKCTKTDCIFAHQSSAAPPGTNIDVTDTCTFGVACQNKKCVGRHPSPAQKKVHQAEQECKFFPNCTNPHCPFKHPNMPLCRNGADCKLEGCKFTHLQTPCRFNPCKNPTCPYKHEEGQQQVQMRTFADMTWTPDKAKEHVSERKFVSEDGQEELIVSSVQEDTDIVG</sequence>
<accession>A0A8H3EFS7</accession>
<dbReference type="Pfam" id="PF14608">
    <property type="entry name" value="zf-CCCH_2"/>
    <property type="match status" value="4"/>
</dbReference>
<dbReference type="GO" id="GO:0008270">
    <property type="term" value="F:zinc ion binding"/>
    <property type="evidence" value="ECO:0007669"/>
    <property type="project" value="UniProtKB-KW"/>
</dbReference>
<evidence type="ECO:0000256" key="5">
    <source>
        <dbReference type="ARBA" id="ARBA00022771"/>
    </source>
</evidence>
<keyword evidence="3" id="KW-0479">Metal-binding</keyword>
<feature type="region of interest" description="Disordered" evidence="8">
    <location>
        <begin position="166"/>
        <end position="223"/>
    </location>
</feature>
<dbReference type="Gene3D" id="1.10.340.40">
    <property type="entry name" value="Nuclear abundant poly(A) RNA-bind protein 2, N-terminal domain"/>
    <property type="match status" value="1"/>
</dbReference>
<comment type="caution">
    <text evidence="10">The sequence shown here is derived from an EMBL/GenBank/DDBJ whole genome shotgun (WGS) entry which is preliminary data.</text>
</comment>
<dbReference type="PANTHER" id="PTHR14738">
    <property type="entry name" value="ZINC FINGER CCCH DOMAIN-CONTAINING PROTEIN 14"/>
    <property type="match status" value="1"/>
</dbReference>
<dbReference type="Gene3D" id="4.10.1000.40">
    <property type="match status" value="1"/>
</dbReference>
<keyword evidence="4" id="KW-0677">Repeat</keyword>
<evidence type="ECO:0000256" key="7">
    <source>
        <dbReference type="ARBA" id="ARBA00023242"/>
    </source>
</evidence>
<protein>
    <recommendedName>
        <fullName evidence="9">Nab2-like CCCH zinc finger domain-containing protein</fullName>
    </recommendedName>
</protein>
<evidence type="ECO:0000256" key="2">
    <source>
        <dbReference type="ARBA" id="ARBA00008423"/>
    </source>
</evidence>
<dbReference type="OrthoDB" id="438553at2759"/>
<dbReference type="InterPro" id="IPR040366">
    <property type="entry name" value="Nab2/ZC3H14"/>
</dbReference>
<evidence type="ECO:0000256" key="6">
    <source>
        <dbReference type="ARBA" id="ARBA00022833"/>
    </source>
</evidence>
<keyword evidence="11" id="KW-1185">Reference proteome</keyword>
<dbReference type="GO" id="GO:0005737">
    <property type="term" value="C:cytoplasm"/>
    <property type="evidence" value="ECO:0007669"/>
    <property type="project" value="TreeGrafter"/>
</dbReference>
<dbReference type="GO" id="GO:0008143">
    <property type="term" value="F:poly(A) binding"/>
    <property type="evidence" value="ECO:0007669"/>
    <property type="project" value="InterPro"/>
</dbReference>
<evidence type="ECO:0000256" key="8">
    <source>
        <dbReference type="SAM" id="MobiDB-lite"/>
    </source>
</evidence>
<dbReference type="AlphaFoldDB" id="A0A8H3EFS7"/>
<comment type="subcellular location">
    <subcellularLocation>
        <location evidence="1">Nucleus</location>
    </subcellularLocation>
</comment>
<dbReference type="FunFam" id="4.10.1000.40:FF:000002">
    <property type="entry name" value="Nuclear polyadenylated RNA-binding protein Nab2"/>
    <property type="match status" value="1"/>
</dbReference>
<feature type="region of interest" description="Disordered" evidence="8">
    <location>
        <begin position="128"/>
        <end position="150"/>
    </location>
</feature>